<dbReference type="GO" id="GO:0010181">
    <property type="term" value="F:FMN binding"/>
    <property type="evidence" value="ECO:0007669"/>
    <property type="project" value="InterPro"/>
</dbReference>
<feature type="domain" description="NADH:flavin oxidoreductase/NADH oxidase N-terminal" evidence="1">
    <location>
        <begin position="5"/>
        <end position="355"/>
    </location>
</feature>
<reference evidence="2 3" key="1">
    <citation type="submission" date="2019-03" db="EMBL/GenBank/DDBJ databases">
        <title>Genomic Encyclopedia of Type Strains, Phase IV (KMG-IV): sequencing the most valuable type-strain genomes for metagenomic binning, comparative biology and taxonomic classification.</title>
        <authorList>
            <person name="Goeker M."/>
        </authorList>
    </citation>
    <scope>NUCLEOTIDE SEQUENCE [LARGE SCALE GENOMIC DNA]</scope>
    <source>
        <strain evidence="2 3">DSM 25488</strain>
    </source>
</reference>
<sequence>MNQAIFEPFEYGALQLKNRIVLAPMTRSFSPGHVPNQQNVAYYQRRAANGVGLIVTEGTCVGHKAANGYPDVPFFFGDEALAGWRKVVDAVHEAGGKIMPQLWHVGGVRKDCLQPDESVPAFSPSGLLSPNKPNGVAMTQDDIDEVIAAFIEAAVQAQKLGFDGVEIHGAHGYLLDQFFWEKTNLRNDEYGGNLAQRTRFATEMISQMRQAVGPEFPIVLRFSQWKLQNYALKLAETPEDLKAFLDPLVAAGVDMFHCSTRRFWEPEFTGSDLNLAGWTKKLTGKPCITVGSVGLAGGFVDEDKKGMSAQSEVSTEQFELIEKSLIANEYDLVAVGRCLLQDPAWVHKLKAGQYTEMKPYTAESLKNLY</sequence>
<dbReference type="InterPro" id="IPR013785">
    <property type="entry name" value="Aldolase_TIM"/>
</dbReference>
<dbReference type="SUPFAM" id="SSF51395">
    <property type="entry name" value="FMN-linked oxidoreductases"/>
    <property type="match status" value="1"/>
</dbReference>
<dbReference type="PANTHER" id="PTHR22893:SF55">
    <property type="entry name" value="OXIDOREDUCTASE-RELATED"/>
    <property type="match status" value="1"/>
</dbReference>
<proteinExistence type="predicted"/>
<organism evidence="2 3">
    <name type="scientific">Marinicella litoralis</name>
    <dbReference type="NCBI Taxonomy" id="644220"/>
    <lineage>
        <taxon>Bacteria</taxon>
        <taxon>Pseudomonadati</taxon>
        <taxon>Pseudomonadota</taxon>
        <taxon>Gammaproteobacteria</taxon>
        <taxon>Lysobacterales</taxon>
        <taxon>Marinicellaceae</taxon>
        <taxon>Marinicella</taxon>
    </lineage>
</organism>
<dbReference type="OrthoDB" id="8523426at2"/>
<dbReference type="GO" id="GO:0005829">
    <property type="term" value="C:cytosol"/>
    <property type="evidence" value="ECO:0007669"/>
    <property type="project" value="TreeGrafter"/>
</dbReference>
<name>A0A4R6XTJ9_9GAMM</name>
<evidence type="ECO:0000313" key="3">
    <source>
        <dbReference type="Proteomes" id="UP000295724"/>
    </source>
</evidence>
<dbReference type="InterPro" id="IPR001155">
    <property type="entry name" value="OxRdtase_FMN_N"/>
</dbReference>
<dbReference type="Proteomes" id="UP000295724">
    <property type="component" value="Unassembled WGS sequence"/>
</dbReference>
<dbReference type="FunFam" id="3.20.20.70:FF:000262">
    <property type="entry name" value="NADH:flavin oxidoreductase"/>
    <property type="match status" value="1"/>
</dbReference>
<dbReference type="RefSeq" id="WP_099018598.1">
    <property type="nucleotide sequence ID" value="NZ_NIHB01000001.1"/>
</dbReference>
<dbReference type="PANTHER" id="PTHR22893">
    <property type="entry name" value="NADH OXIDOREDUCTASE-RELATED"/>
    <property type="match status" value="1"/>
</dbReference>
<dbReference type="EMBL" id="SNZB01000003">
    <property type="protein sequence ID" value="TDR20773.1"/>
    <property type="molecule type" value="Genomic_DNA"/>
</dbReference>
<dbReference type="InterPro" id="IPR045247">
    <property type="entry name" value="Oye-like"/>
</dbReference>
<dbReference type="CDD" id="cd04747">
    <property type="entry name" value="OYE_like_5_FMN"/>
    <property type="match status" value="1"/>
</dbReference>
<evidence type="ECO:0000313" key="2">
    <source>
        <dbReference type="EMBL" id="TDR20773.1"/>
    </source>
</evidence>
<evidence type="ECO:0000259" key="1">
    <source>
        <dbReference type="Pfam" id="PF00724"/>
    </source>
</evidence>
<gene>
    <name evidence="2" type="ORF">C8D91_1751</name>
</gene>
<dbReference type="AlphaFoldDB" id="A0A4R6XTJ9"/>
<dbReference type="GO" id="GO:0016491">
    <property type="term" value="F:oxidoreductase activity"/>
    <property type="evidence" value="ECO:0007669"/>
    <property type="project" value="InterPro"/>
</dbReference>
<accession>A0A4R6XTJ9</accession>
<keyword evidence="3" id="KW-1185">Reference proteome</keyword>
<dbReference type="Gene3D" id="3.20.20.70">
    <property type="entry name" value="Aldolase class I"/>
    <property type="match status" value="1"/>
</dbReference>
<comment type="caution">
    <text evidence="2">The sequence shown here is derived from an EMBL/GenBank/DDBJ whole genome shotgun (WGS) entry which is preliminary data.</text>
</comment>
<protein>
    <submittedName>
        <fullName evidence="2">2,4-dienoyl-CoA reductase-like NADH-dependent reductase (Old Yellow Enzyme family)</fullName>
    </submittedName>
</protein>
<dbReference type="Pfam" id="PF00724">
    <property type="entry name" value="Oxidored_FMN"/>
    <property type="match status" value="1"/>
</dbReference>